<dbReference type="Proteomes" id="UP000290495">
    <property type="component" value="Chromosome"/>
</dbReference>
<dbReference type="InterPro" id="IPR046348">
    <property type="entry name" value="SIS_dom_sf"/>
</dbReference>
<dbReference type="GO" id="GO:0097367">
    <property type="term" value="F:carbohydrate derivative binding"/>
    <property type="evidence" value="ECO:0007669"/>
    <property type="project" value="InterPro"/>
</dbReference>
<evidence type="ECO:0000259" key="3">
    <source>
        <dbReference type="PROSITE" id="PS51464"/>
    </source>
</evidence>
<dbReference type="PANTHER" id="PTHR10088">
    <property type="entry name" value="GLUCOKINASE REGULATORY PROTEIN"/>
    <property type="match status" value="1"/>
</dbReference>
<keyword evidence="2" id="KW-0119">Carbohydrate metabolism</keyword>
<evidence type="ECO:0000313" key="5">
    <source>
        <dbReference type="Proteomes" id="UP000290495"/>
    </source>
</evidence>
<dbReference type="EC" id="4.2.1.126" evidence="4"/>
<dbReference type="GO" id="GO:0016803">
    <property type="term" value="F:ether hydrolase activity"/>
    <property type="evidence" value="ECO:0007669"/>
    <property type="project" value="TreeGrafter"/>
</dbReference>
<dbReference type="Pfam" id="PF22645">
    <property type="entry name" value="GKRP_SIS_N"/>
    <property type="match status" value="1"/>
</dbReference>
<gene>
    <name evidence="4" type="primary">murQ</name>
    <name evidence="4" type="ORF">NCTC10146_00514</name>
</gene>
<dbReference type="PROSITE" id="PS51464">
    <property type="entry name" value="SIS"/>
    <property type="match status" value="1"/>
</dbReference>
<dbReference type="InterPro" id="IPR001347">
    <property type="entry name" value="SIS_dom"/>
</dbReference>
<evidence type="ECO:0000313" key="4">
    <source>
        <dbReference type="EMBL" id="VEU69044.1"/>
    </source>
</evidence>
<reference evidence="4 5" key="1">
    <citation type="submission" date="2019-01" db="EMBL/GenBank/DDBJ databases">
        <authorList>
            <consortium name="Pathogen Informatics"/>
        </authorList>
    </citation>
    <scope>NUCLEOTIDE SEQUENCE [LARGE SCALE GENOMIC DNA]</scope>
    <source>
        <strain evidence="4 5">NCTC10146</strain>
    </source>
</reference>
<dbReference type="RefSeq" id="WP_004794693.1">
    <property type="nucleotide sequence ID" value="NZ_LR215010.1"/>
</dbReference>
<dbReference type="GO" id="GO:0046348">
    <property type="term" value="P:amino sugar catabolic process"/>
    <property type="evidence" value="ECO:0007669"/>
    <property type="project" value="InterPro"/>
</dbReference>
<evidence type="ECO:0000256" key="1">
    <source>
        <dbReference type="ARBA" id="ARBA00023239"/>
    </source>
</evidence>
<dbReference type="Gene3D" id="1.10.8.1080">
    <property type="match status" value="1"/>
</dbReference>
<dbReference type="EMBL" id="LR215010">
    <property type="protein sequence ID" value="VEU69044.1"/>
    <property type="molecule type" value="Genomic_DNA"/>
</dbReference>
<dbReference type="GO" id="GO:0016835">
    <property type="term" value="F:carbon-oxygen lyase activity"/>
    <property type="evidence" value="ECO:0007669"/>
    <property type="project" value="InterPro"/>
</dbReference>
<protein>
    <submittedName>
        <fullName evidence="4">N-acetylmuramic acid 6-phosphate etherase</fullName>
        <ecNumber evidence="4">4.2.1.126</ecNumber>
    </submittedName>
</protein>
<name>A0A449AR40_9BACT</name>
<dbReference type="Gene3D" id="3.40.50.10490">
    <property type="entry name" value="Glucose-6-phosphate isomerase like protein, domain 1"/>
    <property type="match status" value="1"/>
</dbReference>
<dbReference type="CDD" id="cd05007">
    <property type="entry name" value="SIS_Etherase"/>
    <property type="match status" value="1"/>
</dbReference>
<organism evidence="4 5">
    <name type="scientific">Mycoplasmopsis canis</name>
    <dbReference type="NCBI Taxonomy" id="29555"/>
    <lineage>
        <taxon>Bacteria</taxon>
        <taxon>Bacillati</taxon>
        <taxon>Mycoplasmatota</taxon>
        <taxon>Mycoplasmoidales</taxon>
        <taxon>Metamycoplasmataceae</taxon>
        <taxon>Mycoplasmopsis</taxon>
    </lineage>
</organism>
<dbReference type="NCBIfam" id="NF003915">
    <property type="entry name" value="PRK05441.1"/>
    <property type="match status" value="1"/>
</dbReference>
<feature type="domain" description="SIS" evidence="3">
    <location>
        <begin position="41"/>
        <end position="203"/>
    </location>
</feature>
<evidence type="ECO:0000256" key="2">
    <source>
        <dbReference type="ARBA" id="ARBA00023277"/>
    </source>
</evidence>
<proteinExistence type="predicted"/>
<dbReference type="SUPFAM" id="SSF53697">
    <property type="entry name" value="SIS domain"/>
    <property type="match status" value="1"/>
</dbReference>
<dbReference type="InterPro" id="IPR040190">
    <property type="entry name" value="MURQ/GCKR"/>
</dbReference>
<dbReference type="PANTHER" id="PTHR10088:SF4">
    <property type="entry name" value="GLUCOKINASE REGULATORY PROTEIN"/>
    <property type="match status" value="1"/>
</dbReference>
<dbReference type="NCBIfam" id="NF009222">
    <property type="entry name" value="PRK12570.1"/>
    <property type="match status" value="1"/>
</dbReference>
<sequence>MDNLDKLEIKDLVDIFSESTADVYLAITKAKKNLEKATKIISNSIKNGGKIIYVGAGSSGRIGLVDALDVIPTFNERNWFLYSMAGGEPAVLDSLEGFEDDYELGVADAKKNKISEKDIVVGLSASGNTKYVAGFFDYSRKMGAKNILIENKQGGRCENLSDLIIFIDTGQEIIEGSTRLKSATAQKIILNMFSSIAAIKNNKVFNNLMIDVTPINEKLVQRSIDIISTIMGCSLHKAQQAYEESQRNIKLACIMIKYNLDIKKAKILLDKHKNNLREALENGNDN</sequence>
<dbReference type="AlphaFoldDB" id="A0A449AR40"/>
<accession>A0A449AR40</accession>
<dbReference type="GO" id="GO:0009254">
    <property type="term" value="P:peptidoglycan turnover"/>
    <property type="evidence" value="ECO:0007669"/>
    <property type="project" value="TreeGrafter"/>
</dbReference>
<dbReference type="InterPro" id="IPR005488">
    <property type="entry name" value="Etherase_MurQ"/>
</dbReference>
<keyword evidence="1 4" id="KW-0456">Lyase</keyword>